<feature type="region of interest" description="Disordered" evidence="1">
    <location>
        <begin position="1"/>
        <end position="61"/>
    </location>
</feature>
<sequence length="369" mass="37965">MDPSRLAPGHLRHLRAPRPASLQTPPPRRQPWPVAGTALGRPASSRTDEAKNAGEDGRAASSRPVGLTFMLDPGAVYRVRCHMDVAGDPTPIGAAGTAAPGTGPGHQTAGSGNGSTGSANGSTAATMAGRMARTPAATMAGQMAGTLGATMAGRMAGTLAATMAGSMAGSMAATSPAMKAGGPPGAPPAATPDKAPVADARTEVGSAEAAAPADLVALCRLPVMQRLLTLAQSRQTLLAFEAQLASDYRRSHPYADEPELARAVYGDPRYEQMINRLKFADSPQCARLLAARIARDNSGLSVWTATAEGFGSEFVLVAAQLPEGVTDWHDLPEDAVLMDPWAQRQGAARSLLIAAGLASSELRVERCFT</sequence>
<organism evidence="2 3">
    <name type="scientific">Roseateles depolymerans</name>
    <dbReference type="NCBI Taxonomy" id="76731"/>
    <lineage>
        <taxon>Bacteria</taxon>
        <taxon>Pseudomonadati</taxon>
        <taxon>Pseudomonadota</taxon>
        <taxon>Betaproteobacteria</taxon>
        <taxon>Burkholderiales</taxon>
        <taxon>Sphaerotilaceae</taxon>
        <taxon>Roseateles</taxon>
    </lineage>
</organism>
<dbReference type="Proteomes" id="UP000060699">
    <property type="component" value="Chromosome"/>
</dbReference>
<evidence type="ECO:0000313" key="3">
    <source>
        <dbReference type="Proteomes" id="UP000060699"/>
    </source>
</evidence>
<dbReference type="EMBL" id="CP013729">
    <property type="protein sequence ID" value="ALV06515.1"/>
    <property type="molecule type" value="Genomic_DNA"/>
</dbReference>
<accession>A0A0U3MU30</accession>
<dbReference type="STRING" id="76731.RD2015_2039"/>
<protein>
    <submittedName>
        <fullName evidence="2">Uncharacterized protein</fullName>
    </submittedName>
</protein>
<feature type="region of interest" description="Disordered" evidence="1">
    <location>
        <begin position="92"/>
        <end position="124"/>
    </location>
</feature>
<evidence type="ECO:0000313" key="2">
    <source>
        <dbReference type="EMBL" id="ALV06515.1"/>
    </source>
</evidence>
<proteinExistence type="predicted"/>
<dbReference type="KEGG" id="rdp:RD2015_2039"/>
<dbReference type="AlphaFoldDB" id="A0A0U3MU30"/>
<gene>
    <name evidence="2" type="ORF">RD2015_2039</name>
</gene>
<reference evidence="2 3" key="1">
    <citation type="submission" date="2015-12" db="EMBL/GenBank/DDBJ databases">
        <title>Complete genome of Roseateles depolymerans KCTC 42856.</title>
        <authorList>
            <person name="Kim K.M."/>
        </authorList>
    </citation>
    <scope>NUCLEOTIDE SEQUENCE [LARGE SCALE GENOMIC DNA]</scope>
    <source>
        <strain evidence="2 3">KCTC 42856</strain>
    </source>
</reference>
<keyword evidence="3" id="KW-1185">Reference proteome</keyword>
<evidence type="ECO:0000256" key="1">
    <source>
        <dbReference type="SAM" id="MobiDB-lite"/>
    </source>
</evidence>
<feature type="region of interest" description="Disordered" evidence="1">
    <location>
        <begin position="175"/>
        <end position="195"/>
    </location>
</feature>
<name>A0A0U3MU30_9BURK</name>
<feature type="compositionally biased region" description="Basic and acidic residues" evidence="1">
    <location>
        <begin position="46"/>
        <end position="58"/>
    </location>
</feature>